<keyword evidence="2" id="KW-0001">2Fe-2S</keyword>
<dbReference type="Pfam" id="PF04324">
    <property type="entry name" value="Fer2_BFD"/>
    <property type="match status" value="1"/>
</dbReference>
<evidence type="ECO:0000256" key="7">
    <source>
        <dbReference type="ARBA" id="ARBA00034078"/>
    </source>
</evidence>
<dbReference type="InterPro" id="IPR052371">
    <property type="entry name" value="BFD-associated_ferredoxin"/>
</dbReference>
<proteinExistence type="inferred from homology"/>
<dbReference type="AlphaFoldDB" id="A0A3P3VNF7"/>
<keyword evidence="12" id="KW-1185">Reference proteome</keyword>
<comment type="caution">
    <text evidence="11">The sequence shown here is derived from an EMBL/GenBank/DDBJ whole genome shotgun (WGS) entry which is preliminary data.</text>
</comment>
<dbReference type="RefSeq" id="WP_125014566.1">
    <property type="nucleotide sequence ID" value="NZ_QWEZ01000001.1"/>
</dbReference>
<keyword evidence="3" id="KW-0479">Metal-binding</keyword>
<dbReference type="Proteomes" id="UP000280792">
    <property type="component" value="Unassembled WGS sequence"/>
</dbReference>
<keyword evidence="1" id="KW-0813">Transport</keyword>
<evidence type="ECO:0000256" key="2">
    <source>
        <dbReference type="ARBA" id="ARBA00022714"/>
    </source>
</evidence>
<keyword evidence="6" id="KW-0411">Iron-sulfur</keyword>
<sequence length="68" mass="7316">MYVCLCKGITSSQIQQTIDAGADSLRDLRETLGVSTQCGKCARTALDLLRQAGSDQQPATQCDYYAAL</sequence>
<dbReference type="GO" id="GO:0051537">
    <property type="term" value="F:2 iron, 2 sulfur cluster binding"/>
    <property type="evidence" value="ECO:0007669"/>
    <property type="project" value="UniProtKB-KW"/>
</dbReference>
<evidence type="ECO:0000256" key="1">
    <source>
        <dbReference type="ARBA" id="ARBA00022448"/>
    </source>
</evidence>
<reference evidence="11 12" key="1">
    <citation type="submission" date="2018-08" db="EMBL/GenBank/DDBJ databases">
        <authorList>
            <person name="Khan S.A."/>
        </authorList>
    </citation>
    <scope>NUCLEOTIDE SEQUENCE [LARGE SCALE GENOMIC DNA]</scope>
    <source>
        <strain evidence="11 12">GTF-13</strain>
    </source>
</reference>
<comment type="cofactor">
    <cofactor evidence="7">
        <name>[2Fe-2S] cluster</name>
        <dbReference type="ChEBI" id="CHEBI:190135"/>
    </cofactor>
</comment>
<dbReference type="InterPro" id="IPR007419">
    <property type="entry name" value="BFD-like_2Fe2S-bd_dom"/>
</dbReference>
<evidence type="ECO:0000256" key="6">
    <source>
        <dbReference type="ARBA" id="ARBA00023014"/>
    </source>
</evidence>
<accession>A0A3P3VNF7</accession>
<dbReference type="InterPro" id="IPR041854">
    <property type="entry name" value="BFD-like_2Fe2S-bd_dom_sf"/>
</dbReference>
<organism evidence="11 12">
    <name type="scientific">Aestuariirhabdus litorea</name>
    <dbReference type="NCBI Taxonomy" id="2528527"/>
    <lineage>
        <taxon>Bacteria</taxon>
        <taxon>Pseudomonadati</taxon>
        <taxon>Pseudomonadota</taxon>
        <taxon>Gammaproteobacteria</taxon>
        <taxon>Oceanospirillales</taxon>
        <taxon>Aestuariirhabdaceae</taxon>
        <taxon>Aestuariirhabdus</taxon>
    </lineage>
</organism>
<dbReference type="PANTHER" id="PTHR37424">
    <property type="entry name" value="BACTERIOFERRITIN-ASSOCIATED FERREDOXIN"/>
    <property type="match status" value="1"/>
</dbReference>
<dbReference type="PANTHER" id="PTHR37424:SF1">
    <property type="entry name" value="BACTERIOFERRITIN-ASSOCIATED FERREDOXIN"/>
    <property type="match status" value="1"/>
</dbReference>
<feature type="domain" description="BFD-like [2Fe-2S]-binding" evidence="10">
    <location>
        <begin position="2"/>
        <end position="50"/>
    </location>
</feature>
<gene>
    <name evidence="11" type="ORF">D0544_03195</name>
</gene>
<keyword evidence="5" id="KW-0408">Iron</keyword>
<evidence type="ECO:0000256" key="3">
    <source>
        <dbReference type="ARBA" id="ARBA00022723"/>
    </source>
</evidence>
<protein>
    <recommendedName>
        <fullName evidence="8">Bacterioferritin-associated ferredoxin</fullName>
    </recommendedName>
</protein>
<evidence type="ECO:0000256" key="8">
    <source>
        <dbReference type="ARBA" id="ARBA00039386"/>
    </source>
</evidence>
<evidence type="ECO:0000256" key="9">
    <source>
        <dbReference type="ARBA" id="ARBA00046332"/>
    </source>
</evidence>
<evidence type="ECO:0000259" key="10">
    <source>
        <dbReference type="Pfam" id="PF04324"/>
    </source>
</evidence>
<evidence type="ECO:0000256" key="5">
    <source>
        <dbReference type="ARBA" id="ARBA00023004"/>
    </source>
</evidence>
<evidence type="ECO:0000313" key="12">
    <source>
        <dbReference type="Proteomes" id="UP000280792"/>
    </source>
</evidence>
<dbReference type="Gene3D" id="1.10.10.1100">
    <property type="entry name" value="BFD-like [2Fe-2S]-binding domain"/>
    <property type="match status" value="1"/>
</dbReference>
<evidence type="ECO:0000256" key="4">
    <source>
        <dbReference type="ARBA" id="ARBA00022982"/>
    </source>
</evidence>
<dbReference type="EMBL" id="QWEZ01000001">
    <property type="protein sequence ID" value="RRJ84140.1"/>
    <property type="molecule type" value="Genomic_DNA"/>
</dbReference>
<reference evidence="11 12" key="2">
    <citation type="submission" date="2018-12" db="EMBL/GenBank/DDBJ databases">
        <title>Simiduia agarivorans gen. nov., sp. nov., a marine, agarolytic bacterium isolated from shallow coastal water from Keelung, Taiwan.</title>
        <authorList>
            <person name="Shieh W.Y."/>
        </authorList>
    </citation>
    <scope>NUCLEOTIDE SEQUENCE [LARGE SCALE GENOMIC DNA]</scope>
    <source>
        <strain evidence="11 12">GTF-13</strain>
    </source>
</reference>
<evidence type="ECO:0000313" key="11">
    <source>
        <dbReference type="EMBL" id="RRJ84140.1"/>
    </source>
</evidence>
<dbReference type="GO" id="GO:0046872">
    <property type="term" value="F:metal ion binding"/>
    <property type="evidence" value="ECO:0007669"/>
    <property type="project" value="UniProtKB-KW"/>
</dbReference>
<comment type="similarity">
    <text evidence="9">Belongs to the Bfd family.</text>
</comment>
<name>A0A3P3VNF7_9GAMM</name>
<keyword evidence="4" id="KW-0249">Electron transport</keyword>